<evidence type="ECO:0000259" key="8">
    <source>
        <dbReference type="Pfam" id="PF13229"/>
    </source>
</evidence>
<proteinExistence type="predicted"/>
<dbReference type="SMART" id="SM00710">
    <property type="entry name" value="PbH1"/>
    <property type="match status" value="8"/>
</dbReference>
<dbReference type="InterPro" id="IPR012334">
    <property type="entry name" value="Pectin_lyas_fold"/>
</dbReference>
<dbReference type="EC" id="3.2.1.-" evidence="11"/>
<keyword evidence="4" id="KW-0677">Repeat</keyword>
<evidence type="ECO:0000256" key="1">
    <source>
        <dbReference type="ARBA" id="ARBA00001255"/>
    </source>
</evidence>
<dbReference type="InterPro" id="IPR039448">
    <property type="entry name" value="Beta_helix"/>
</dbReference>
<comment type="caution">
    <text evidence="11">The sequence shown here is derived from an EMBL/GenBank/DDBJ whole genome shotgun (WGS) entry which is preliminary data.</text>
</comment>
<feature type="domain" description="GLAA-B beta-barrel" evidence="10">
    <location>
        <begin position="345"/>
        <end position="403"/>
    </location>
</feature>
<evidence type="ECO:0000256" key="3">
    <source>
        <dbReference type="ARBA" id="ARBA00022729"/>
    </source>
</evidence>
<dbReference type="GO" id="GO:0004557">
    <property type="term" value="F:alpha-galactosidase activity"/>
    <property type="evidence" value="ECO:0007669"/>
    <property type="project" value="UniProtKB-EC"/>
</dbReference>
<dbReference type="InterPro" id="IPR057275">
    <property type="entry name" value="Beta-barrel_GLAA-B_I"/>
</dbReference>
<gene>
    <name evidence="11" type="primary">glaB_2</name>
    <name evidence="11" type="ORF">CA13_22450</name>
</gene>
<keyword evidence="5 11" id="KW-0378">Hydrolase</keyword>
<feature type="domain" description="GLAA-B beta-barrel" evidence="9">
    <location>
        <begin position="137"/>
        <end position="233"/>
    </location>
</feature>
<evidence type="ECO:0000259" key="9">
    <source>
        <dbReference type="Pfam" id="PF23763"/>
    </source>
</evidence>
<comment type="catalytic activity">
    <reaction evidence="2">
        <text>Hydrolysis of terminal, non-reducing branched (1-&gt;3)-alpha-D-galactosidic residues, producing free D-galactose.</text>
        <dbReference type="EC" id="3.2.1.n1"/>
    </reaction>
</comment>
<keyword evidence="12" id="KW-1185">Reference proteome</keyword>
<evidence type="ECO:0000256" key="4">
    <source>
        <dbReference type="ARBA" id="ARBA00022737"/>
    </source>
</evidence>
<comment type="catalytic activity">
    <reaction evidence="1">
        <text>Hydrolysis of terminal, non-reducing alpha-D-galactose residues in alpha-D-galactosides, including galactose oligosaccharides, galactomannans and galactolipids.</text>
        <dbReference type="EC" id="3.2.1.22"/>
    </reaction>
</comment>
<organism evidence="11 12">
    <name type="scientific">Novipirellula herctigrandis</name>
    <dbReference type="NCBI Taxonomy" id="2527986"/>
    <lineage>
        <taxon>Bacteria</taxon>
        <taxon>Pseudomonadati</taxon>
        <taxon>Planctomycetota</taxon>
        <taxon>Planctomycetia</taxon>
        <taxon>Pirellulales</taxon>
        <taxon>Pirellulaceae</taxon>
        <taxon>Novipirellula</taxon>
    </lineage>
</organism>
<keyword evidence="6 11" id="KW-0326">Glycosidase</keyword>
<dbReference type="InterPro" id="IPR006626">
    <property type="entry name" value="PbH1"/>
</dbReference>
<name>A0A5C5Z0H1_9BACT</name>
<evidence type="ECO:0000313" key="12">
    <source>
        <dbReference type="Proteomes" id="UP000315010"/>
    </source>
</evidence>
<dbReference type="Proteomes" id="UP000315010">
    <property type="component" value="Unassembled WGS sequence"/>
</dbReference>
<dbReference type="Pfam" id="PF23764">
    <property type="entry name" value="Beta-barrel_GLAA-B_II"/>
    <property type="match status" value="1"/>
</dbReference>
<dbReference type="InterPro" id="IPR011050">
    <property type="entry name" value="Pectin_lyase_fold/virulence"/>
</dbReference>
<evidence type="ECO:0000259" key="10">
    <source>
        <dbReference type="Pfam" id="PF23764"/>
    </source>
</evidence>
<feature type="signal peptide" evidence="7">
    <location>
        <begin position="1"/>
        <end position="20"/>
    </location>
</feature>
<dbReference type="Pfam" id="PF13229">
    <property type="entry name" value="Beta_helix"/>
    <property type="match status" value="1"/>
</dbReference>
<protein>
    <submittedName>
        <fullName evidence="11">Alpha-1,3-galactosidase B</fullName>
        <ecNumber evidence="11">3.2.1.-</ecNumber>
    </submittedName>
</protein>
<dbReference type="SUPFAM" id="SSF51126">
    <property type="entry name" value="Pectin lyase-like"/>
    <property type="match status" value="1"/>
</dbReference>
<dbReference type="Gene3D" id="2.160.20.10">
    <property type="entry name" value="Single-stranded right-handed beta-helix, Pectin lyase-like"/>
    <property type="match status" value="2"/>
</dbReference>
<keyword evidence="3 7" id="KW-0732">Signal</keyword>
<feature type="domain" description="Right handed beta helix" evidence="8">
    <location>
        <begin position="247"/>
        <end position="330"/>
    </location>
</feature>
<dbReference type="OrthoDB" id="9807299at2"/>
<evidence type="ECO:0000256" key="5">
    <source>
        <dbReference type="ARBA" id="ARBA00022801"/>
    </source>
</evidence>
<sequence precursor="true">MLQLKTLLCVFVLSFPIARAAEINVADHGVVPGIDATYSLNRLIESLKDQSDVTLVFPKGQYDFYPENALEMYRAVANHDNGLKRMGFPLFDCKNITIDGGDSVFMFHGRMVPVTIEGTRGATLKNFSIDWIRSFHAELTIVESNEADKSFVVETDPKLYPFSINDGKVLFDRYGQQDPIGSNMVFDPKTRSPIYRTKDYAVNSNRAKVTALGKNRFRIENAVKNAPPVGSVLVTYGVHPTSRLCPAIHITNSSDVKIENVTVYDAGGMGLIVERTDNISLDGMVVTSTEDRIVSTRADATHFIGCKGTIRLENCRFEHMLDDGINVHGAYVKVAEYLGNNEFVCEISHFQQWGLIFGQPGDKIALMSRTTVLPFYETTIKAIKTLNEHRFVMSVSDLPESLPEGPLSVENLTWYPDLVMKNNTIRENRARSVLVTTKGKVMIENNYFSSQMHGILIEGDNNKWYESGAVQDVTIRNNVFDNIGFAVTERYPLLASPLLTAEQHMGEGQYHRNIHFTGNTINSFNGLLVNARSVKGLDISGNKMQFSTDYPVVDEGPSIVLEYCDDVTIQGNKASGFAKPLTVKATDTTDPVMDANGGFESE</sequence>
<dbReference type="RefSeq" id="WP_146396043.1">
    <property type="nucleotide sequence ID" value="NZ_SJPJ01000001.1"/>
</dbReference>
<evidence type="ECO:0000256" key="2">
    <source>
        <dbReference type="ARBA" id="ARBA00001271"/>
    </source>
</evidence>
<evidence type="ECO:0000256" key="7">
    <source>
        <dbReference type="SAM" id="SignalP"/>
    </source>
</evidence>
<dbReference type="Pfam" id="PF23763">
    <property type="entry name" value="Beta-barrel_GLAA-B_I"/>
    <property type="match status" value="1"/>
</dbReference>
<dbReference type="EMBL" id="SJPJ01000001">
    <property type="protein sequence ID" value="TWT80799.1"/>
    <property type="molecule type" value="Genomic_DNA"/>
</dbReference>
<feature type="chain" id="PRO_5022784316" evidence="7">
    <location>
        <begin position="21"/>
        <end position="602"/>
    </location>
</feature>
<dbReference type="InterPro" id="IPR056441">
    <property type="entry name" value="Beta-barrel_GLAA-B_II"/>
</dbReference>
<accession>A0A5C5Z0H1</accession>
<reference evidence="11 12" key="1">
    <citation type="submission" date="2019-02" db="EMBL/GenBank/DDBJ databases">
        <title>Deep-cultivation of Planctomycetes and their phenomic and genomic characterization uncovers novel biology.</title>
        <authorList>
            <person name="Wiegand S."/>
            <person name="Jogler M."/>
            <person name="Boedeker C."/>
            <person name="Pinto D."/>
            <person name="Vollmers J."/>
            <person name="Rivas-Marin E."/>
            <person name="Kohn T."/>
            <person name="Peeters S.H."/>
            <person name="Heuer A."/>
            <person name="Rast P."/>
            <person name="Oberbeckmann S."/>
            <person name="Bunk B."/>
            <person name="Jeske O."/>
            <person name="Meyerdierks A."/>
            <person name="Storesund J.E."/>
            <person name="Kallscheuer N."/>
            <person name="Luecker S."/>
            <person name="Lage O.M."/>
            <person name="Pohl T."/>
            <person name="Merkel B.J."/>
            <person name="Hornburger P."/>
            <person name="Mueller R.-W."/>
            <person name="Bruemmer F."/>
            <person name="Labrenz M."/>
            <person name="Spormann A.M."/>
            <person name="Op Den Camp H."/>
            <person name="Overmann J."/>
            <person name="Amann R."/>
            <person name="Jetten M.S.M."/>
            <person name="Mascher T."/>
            <person name="Medema M.H."/>
            <person name="Devos D.P."/>
            <person name="Kaster A.-K."/>
            <person name="Ovreas L."/>
            <person name="Rohde M."/>
            <person name="Galperin M.Y."/>
            <person name="Jogler C."/>
        </authorList>
    </citation>
    <scope>NUCLEOTIDE SEQUENCE [LARGE SCALE GENOMIC DNA]</scope>
    <source>
        <strain evidence="11 12">CA13</strain>
    </source>
</reference>
<dbReference type="AlphaFoldDB" id="A0A5C5Z0H1"/>
<evidence type="ECO:0000256" key="6">
    <source>
        <dbReference type="ARBA" id="ARBA00023295"/>
    </source>
</evidence>
<evidence type="ECO:0000313" key="11">
    <source>
        <dbReference type="EMBL" id="TWT80799.1"/>
    </source>
</evidence>